<dbReference type="Proteomes" id="UP000766698">
    <property type="component" value="Unassembled WGS sequence"/>
</dbReference>
<dbReference type="SUPFAM" id="SSF50475">
    <property type="entry name" value="FMN-binding split barrel"/>
    <property type="match status" value="1"/>
</dbReference>
<dbReference type="PANTHER" id="PTHR42815">
    <property type="entry name" value="FAD-BINDING, PUTATIVE (AFU_ORTHOLOGUE AFUA_6G07600)-RELATED"/>
    <property type="match status" value="1"/>
</dbReference>
<dbReference type="RefSeq" id="WP_182857261.1">
    <property type="nucleotide sequence ID" value="NZ_WMLF01000381.1"/>
</dbReference>
<evidence type="ECO:0000313" key="3">
    <source>
        <dbReference type="Proteomes" id="UP000766698"/>
    </source>
</evidence>
<evidence type="ECO:0000259" key="1">
    <source>
        <dbReference type="Pfam" id="PF01243"/>
    </source>
</evidence>
<feature type="domain" description="Pyridoxamine 5'-phosphate oxidase N-terminal" evidence="1">
    <location>
        <begin position="166"/>
        <end position="268"/>
    </location>
</feature>
<protein>
    <submittedName>
        <fullName evidence="2">Pyridoxamine 5'-phosphate oxidase family protein</fullName>
    </submittedName>
</protein>
<dbReference type="Gene3D" id="2.30.110.10">
    <property type="entry name" value="Electron Transport, Fmn-binding Protein, Chain A"/>
    <property type="match status" value="1"/>
</dbReference>
<proteinExistence type="predicted"/>
<accession>A0ABR6EL36</accession>
<reference evidence="3" key="1">
    <citation type="journal article" date="2020" name="Syst. Appl. Microbiol.">
        <title>Streptomyces alkaliterrae sp. nov., isolated from an alkaline soil, and emended descriptions of Streptomyces alkaliphilus, Streptomyces calidiresistens and Streptomyces durbertensis.</title>
        <authorList>
            <person name="Swiecimska M."/>
            <person name="Golinska P."/>
            <person name="Nouioui I."/>
            <person name="Wypij M."/>
            <person name="Rai M."/>
            <person name="Sangal V."/>
            <person name="Goodfellow M."/>
        </authorList>
    </citation>
    <scope>NUCLEOTIDE SEQUENCE [LARGE SCALE GENOMIC DNA]</scope>
    <source>
        <strain evidence="3">DSM 104538</strain>
    </source>
</reference>
<name>A0ABR6EL36_9ACTN</name>
<dbReference type="InterPro" id="IPR011576">
    <property type="entry name" value="Pyridox_Oxase_N"/>
</dbReference>
<evidence type="ECO:0000313" key="2">
    <source>
        <dbReference type="EMBL" id="MBB1245978.1"/>
    </source>
</evidence>
<keyword evidence="3" id="KW-1185">Reference proteome</keyword>
<sequence length="301" mass="31810">MGGGFHPGELAVQRRAGEGEVAAHVGRSIRAVLPRVAAAFLAERRMLVLGAADEDGRLWASPLFGAPGFLRAPDEGTLLSAVRPGPGDPLAGVLGRGAAPVGTLALEPSTRRRMRANGLAVPDGEGLRISVEEVYSNCPKYIQRRELVVEGAGARRSGPVSGGSEMTARQQELVAGADTFFVATADVLGGADASHRGGAPGFVRVLRPDRLAWPDYRGNSLYQTLGNLERRPAAGLLFLDWSTGGVLQLSGEAVTDWSPERAAEFPGARRVVDFHVTAVRERVNGSPLRWGAPEMSPANPR</sequence>
<comment type="caution">
    <text evidence="2">The sequence shown here is derived from an EMBL/GenBank/DDBJ whole genome shotgun (WGS) entry which is preliminary data.</text>
</comment>
<gene>
    <name evidence="2" type="ORF">GL263_20835</name>
</gene>
<dbReference type="Pfam" id="PF01243">
    <property type="entry name" value="PNPOx_N"/>
    <property type="match status" value="1"/>
</dbReference>
<dbReference type="PANTHER" id="PTHR42815:SF2">
    <property type="entry name" value="FAD-BINDING, PUTATIVE (AFU_ORTHOLOGUE AFUA_6G07600)-RELATED"/>
    <property type="match status" value="1"/>
</dbReference>
<organism evidence="2 3">
    <name type="scientific">Streptomyces durbertensis</name>
    <dbReference type="NCBI Taxonomy" id="2448886"/>
    <lineage>
        <taxon>Bacteria</taxon>
        <taxon>Bacillati</taxon>
        <taxon>Actinomycetota</taxon>
        <taxon>Actinomycetes</taxon>
        <taxon>Kitasatosporales</taxon>
        <taxon>Streptomycetaceae</taxon>
        <taxon>Streptomyces</taxon>
    </lineage>
</organism>
<dbReference type="EMBL" id="WMLF01000381">
    <property type="protein sequence ID" value="MBB1245978.1"/>
    <property type="molecule type" value="Genomic_DNA"/>
</dbReference>
<dbReference type="InterPro" id="IPR012349">
    <property type="entry name" value="Split_barrel_FMN-bd"/>
</dbReference>